<dbReference type="EMBL" id="BARU01032197">
    <property type="protein sequence ID" value="GAH68318.1"/>
    <property type="molecule type" value="Genomic_DNA"/>
</dbReference>
<keyword evidence="1" id="KW-0472">Membrane</keyword>
<keyword evidence="1" id="KW-0812">Transmembrane</keyword>
<proteinExistence type="predicted"/>
<sequence length="57" mass="6707">MSTLNNKKNKRILILFFITITISFLNVGQFFWNFNNFLTDSNSPTEFELVNELKTSD</sequence>
<feature type="transmembrane region" description="Helical" evidence="1">
    <location>
        <begin position="12"/>
        <end position="32"/>
    </location>
</feature>
<organism evidence="2">
    <name type="scientific">marine sediment metagenome</name>
    <dbReference type="NCBI Taxonomy" id="412755"/>
    <lineage>
        <taxon>unclassified sequences</taxon>
        <taxon>metagenomes</taxon>
        <taxon>ecological metagenomes</taxon>
    </lineage>
</organism>
<evidence type="ECO:0000313" key="2">
    <source>
        <dbReference type="EMBL" id="GAH68318.1"/>
    </source>
</evidence>
<protein>
    <submittedName>
        <fullName evidence="2">Uncharacterized protein</fullName>
    </submittedName>
</protein>
<feature type="non-terminal residue" evidence="2">
    <location>
        <position position="57"/>
    </location>
</feature>
<comment type="caution">
    <text evidence="2">The sequence shown here is derived from an EMBL/GenBank/DDBJ whole genome shotgun (WGS) entry which is preliminary data.</text>
</comment>
<accession>X1JEX5</accession>
<evidence type="ECO:0000256" key="1">
    <source>
        <dbReference type="SAM" id="Phobius"/>
    </source>
</evidence>
<name>X1JEX5_9ZZZZ</name>
<keyword evidence="1" id="KW-1133">Transmembrane helix</keyword>
<gene>
    <name evidence="2" type="ORF">S03H2_50813</name>
</gene>
<reference evidence="2" key="1">
    <citation type="journal article" date="2014" name="Front. Microbiol.">
        <title>High frequency of phylogenetically diverse reductive dehalogenase-homologous genes in deep subseafloor sedimentary metagenomes.</title>
        <authorList>
            <person name="Kawai M."/>
            <person name="Futagami T."/>
            <person name="Toyoda A."/>
            <person name="Takaki Y."/>
            <person name="Nishi S."/>
            <person name="Hori S."/>
            <person name="Arai W."/>
            <person name="Tsubouchi T."/>
            <person name="Morono Y."/>
            <person name="Uchiyama I."/>
            <person name="Ito T."/>
            <person name="Fujiyama A."/>
            <person name="Inagaki F."/>
            <person name="Takami H."/>
        </authorList>
    </citation>
    <scope>NUCLEOTIDE SEQUENCE</scope>
    <source>
        <strain evidence="2">Expedition CK06-06</strain>
    </source>
</reference>
<dbReference type="AlphaFoldDB" id="X1JEX5"/>